<dbReference type="EMBL" id="SIRE01000013">
    <property type="protein sequence ID" value="TBL76479.1"/>
    <property type="molecule type" value="Genomic_DNA"/>
</dbReference>
<gene>
    <name evidence="1" type="ORF">EYB31_18765</name>
</gene>
<sequence length="238" mass="26369">MTLSIDKAVIEHIVREVIQSLQAAKSELVYRKSKLLIVYDENREQDEVKQIAAALEAGWHVIRMPFRSPDLVSAISDIKHVVMLDVNQDILVRGALGFIGSAPNELLAAVLHNGIPVTLVLTHSLEWILRPEGTDDDLPEPARRYRQHIRKHKDILASFGAAFAGLSDLQIAPIGGDRTDHDNTQSGKTLYFEQKVLTQEDVRVSDVGTIVVSRSTLVTPLARDTARDKGVTILVQES</sequence>
<protein>
    <submittedName>
        <fullName evidence="1">Uncharacterized protein</fullName>
    </submittedName>
</protein>
<proteinExistence type="predicted"/>
<keyword evidence="2" id="KW-1185">Reference proteome</keyword>
<comment type="caution">
    <text evidence="1">The sequence shown here is derived from an EMBL/GenBank/DDBJ whole genome shotgun (WGS) entry which is preliminary data.</text>
</comment>
<dbReference type="OrthoDB" id="1706434at2"/>
<reference evidence="1 2" key="1">
    <citation type="submission" date="2019-02" db="EMBL/GenBank/DDBJ databases">
        <title>Paenibacillus sp. nov., isolated from surface-sterilized tissue of Thalictrum simplex L.</title>
        <authorList>
            <person name="Tuo L."/>
        </authorList>
    </citation>
    <scope>NUCLEOTIDE SEQUENCE [LARGE SCALE GENOMIC DNA]</scope>
    <source>
        <strain evidence="1 2">N2SHLJ1</strain>
    </source>
</reference>
<dbReference type="RefSeq" id="WP_131014953.1">
    <property type="nucleotide sequence ID" value="NZ_SIRE01000013.1"/>
</dbReference>
<name>A0A4Q9DNK0_9BACL</name>
<evidence type="ECO:0000313" key="2">
    <source>
        <dbReference type="Proteomes" id="UP000293142"/>
    </source>
</evidence>
<organism evidence="1 2">
    <name type="scientific">Paenibacillus thalictri</name>
    <dbReference type="NCBI Taxonomy" id="2527873"/>
    <lineage>
        <taxon>Bacteria</taxon>
        <taxon>Bacillati</taxon>
        <taxon>Bacillota</taxon>
        <taxon>Bacilli</taxon>
        <taxon>Bacillales</taxon>
        <taxon>Paenibacillaceae</taxon>
        <taxon>Paenibacillus</taxon>
    </lineage>
</organism>
<evidence type="ECO:0000313" key="1">
    <source>
        <dbReference type="EMBL" id="TBL76479.1"/>
    </source>
</evidence>
<dbReference type="AlphaFoldDB" id="A0A4Q9DNK0"/>
<accession>A0A4Q9DNK0</accession>
<dbReference type="Proteomes" id="UP000293142">
    <property type="component" value="Unassembled WGS sequence"/>
</dbReference>